<dbReference type="InterPro" id="IPR036249">
    <property type="entry name" value="Thioredoxin-like_sf"/>
</dbReference>
<dbReference type="PROSITE" id="PS50404">
    <property type="entry name" value="GST_NTER"/>
    <property type="match status" value="1"/>
</dbReference>
<dbReference type="NCBIfam" id="NF011693">
    <property type="entry name" value="PRK15113.1"/>
    <property type="match status" value="1"/>
</dbReference>
<proteinExistence type="predicted"/>
<dbReference type="PANTHER" id="PTHR42673:SF21">
    <property type="entry name" value="GLUTATHIONE S-TRANSFERASE YFCF"/>
    <property type="match status" value="1"/>
</dbReference>
<protein>
    <submittedName>
        <fullName evidence="2">Glutathione S-transferase</fullName>
        <ecNumber evidence="2">2.5.1.18</ecNumber>
    </submittedName>
</protein>
<dbReference type="GO" id="GO:0004364">
    <property type="term" value="F:glutathione transferase activity"/>
    <property type="evidence" value="ECO:0007669"/>
    <property type="project" value="UniProtKB-EC"/>
</dbReference>
<dbReference type="Pfam" id="PF13409">
    <property type="entry name" value="GST_N_2"/>
    <property type="match status" value="1"/>
</dbReference>
<sequence>MRQSSVISQRKGSEMDHPNITLWSDASFFSPYVMSVYVALTEKGIPFSLQAVDLAAAEHLGSGYRQISLTARVPTLQLDHFLLSESSAIAEYLEERFPAPEFDRLYPRDAEKRARAREIQAWLRSDLLALRAERPTEVLFAGEKFAPLSAAGSHAAQKLIAVAERLLVDGQQNLFGEWSIADTDLAIMINRLALHGDALPEKLADYAFFQWQRASVQLWLAESGKTR</sequence>
<dbReference type="PANTHER" id="PTHR42673">
    <property type="entry name" value="MALEYLACETOACETATE ISOMERASE"/>
    <property type="match status" value="1"/>
</dbReference>
<dbReference type="InterPro" id="IPR004045">
    <property type="entry name" value="Glutathione_S-Trfase_N"/>
</dbReference>
<organism evidence="2 3">
    <name type="scientific">Winslowiella toletana</name>
    <dbReference type="NCBI Taxonomy" id="92490"/>
    <lineage>
        <taxon>Bacteria</taxon>
        <taxon>Pseudomonadati</taxon>
        <taxon>Pseudomonadota</taxon>
        <taxon>Gammaproteobacteria</taxon>
        <taxon>Enterobacterales</taxon>
        <taxon>Erwiniaceae</taxon>
        <taxon>Winslowiella</taxon>
    </lineage>
</organism>
<dbReference type="InterPro" id="IPR036282">
    <property type="entry name" value="Glutathione-S-Trfase_C_sf"/>
</dbReference>
<evidence type="ECO:0000313" key="3">
    <source>
        <dbReference type="Proteomes" id="UP001195624"/>
    </source>
</evidence>
<comment type="caution">
    <text evidence="2">The sequence shown here is derived from an EMBL/GenBank/DDBJ whole genome shotgun (WGS) entry which is preliminary data.</text>
</comment>
<evidence type="ECO:0000259" key="1">
    <source>
        <dbReference type="PROSITE" id="PS50404"/>
    </source>
</evidence>
<name>A0ABS4P656_9GAMM</name>
<reference evidence="3" key="2">
    <citation type="submission" date="2023-07" db="EMBL/GenBank/DDBJ databases">
        <title>Genome mining of underrepresented organisms for secondary metabolites.</title>
        <authorList>
            <person name="D'Agostino P.M."/>
        </authorList>
    </citation>
    <scope>NUCLEOTIDE SEQUENCE [LARGE SCALE GENOMIC DNA]</scope>
    <source>
        <strain evidence="3">WS4403</strain>
    </source>
</reference>
<keyword evidence="3" id="KW-1185">Reference proteome</keyword>
<dbReference type="Gene3D" id="1.20.1050.10">
    <property type="match status" value="1"/>
</dbReference>
<feature type="domain" description="GST N-terminal" evidence="1">
    <location>
        <begin position="20"/>
        <end position="101"/>
    </location>
</feature>
<dbReference type="SUPFAM" id="SSF47616">
    <property type="entry name" value="GST C-terminal domain-like"/>
    <property type="match status" value="1"/>
</dbReference>
<reference evidence="2 3" key="1">
    <citation type="submission" date="2021-03" db="EMBL/GenBank/DDBJ databases">
        <authorList>
            <person name="D'Agostino P."/>
            <person name="Huntemann M."/>
            <person name="Clum A."/>
            <person name="Spunde A."/>
            <person name="Palaniappan K."/>
            <person name="Ritter S."/>
            <person name="Mikhailova N."/>
            <person name="Chen I.-M."/>
            <person name="Stamatis D."/>
            <person name="Reddy T."/>
            <person name="O'Malley R."/>
            <person name="Daum C."/>
            <person name="Shapiro N."/>
            <person name="Ivanova N."/>
            <person name="Kyrpides N."/>
            <person name="Woyke T."/>
        </authorList>
    </citation>
    <scope>NUCLEOTIDE SEQUENCE [LARGE SCALE GENOMIC DNA]</scope>
    <source>
        <strain evidence="2 3">WS4403</strain>
    </source>
</reference>
<keyword evidence="2" id="KW-0808">Transferase</keyword>
<dbReference type="EMBL" id="JAGGMQ010000001">
    <property type="protein sequence ID" value="MBP2167662.1"/>
    <property type="molecule type" value="Genomic_DNA"/>
</dbReference>
<dbReference type="Pfam" id="PF14834">
    <property type="entry name" value="GST_C_4"/>
    <property type="match status" value="1"/>
</dbReference>
<accession>A0ABS4P656</accession>
<dbReference type="SUPFAM" id="SSF52833">
    <property type="entry name" value="Thioredoxin-like"/>
    <property type="match status" value="1"/>
</dbReference>
<dbReference type="Gene3D" id="3.40.30.10">
    <property type="entry name" value="Glutaredoxin"/>
    <property type="match status" value="1"/>
</dbReference>
<dbReference type="InterPro" id="IPR034338">
    <property type="entry name" value="GST_4_C"/>
</dbReference>
<dbReference type="CDD" id="cd03195">
    <property type="entry name" value="GST_C_4"/>
    <property type="match status" value="1"/>
</dbReference>
<gene>
    <name evidence="2" type="ORF">J2125_000854</name>
</gene>
<dbReference type="CDD" id="cd00570">
    <property type="entry name" value="GST_N_family"/>
    <property type="match status" value="1"/>
</dbReference>
<evidence type="ECO:0000313" key="2">
    <source>
        <dbReference type="EMBL" id="MBP2167662.1"/>
    </source>
</evidence>
<dbReference type="Proteomes" id="UP001195624">
    <property type="component" value="Unassembled WGS sequence"/>
</dbReference>
<dbReference type="EC" id="2.5.1.18" evidence="2"/>